<evidence type="ECO:0000313" key="2">
    <source>
        <dbReference type="Proteomes" id="UP001570417"/>
    </source>
</evidence>
<organism evidence="1 2">
    <name type="scientific">Vibrio gallaecicus</name>
    <dbReference type="NCBI Taxonomy" id="552386"/>
    <lineage>
        <taxon>Bacteria</taxon>
        <taxon>Pseudomonadati</taxon>
        <taxon>Pseudomonadota</taxon>
        <taxon>Gammaproteobacteria</taxon>
        <taxon>Vibrionales</taxon>
        <taxon>Vibrionaceae</taxon>
        <taxon>Vibrio</taxon>
    </lineage>
</organism>
<comment type="caution">
    <text evidence="1">The sequence shown here is derived from an EMBL/GenBank/DDBJ whole genome shotgun (WGS) entry which is preliminary data.</text>
</comment>
<name>A0ABV4NF14_9VIBR</name>
<gene>
    <name evidence="1" type="ORF">AB4566_17335</name>
</gene>
<keyword evidence="2" id="KW-1185">Reference proteome</keyword>
<accession>A0ABV4NF14</accession>
<protein>
    <recommendedName>
        <fullName evidence="3">Nucleoid-associated protein</fullName>
    </recommendedName>
</protein>
<dbReference type="RefSeq" id="WP_372267366.1">
    <property type="nucleotide sequence ID" value="NZ_JBFRUW010000063.1"/>
</dbReference>
<sequence length="355" mass="40192">MTKPNASKTTSAIMRSEANQLFTELKSNTIASNSVNHFVLHHTARSKVFDNVTSYILKTKKGINAADYLTELVMDNFASVNTIVDLIEDDGAVRTEVDCWGCLDLNDPINLDLHGLFSSLINTLNVAKSNPNKPVNKEIANMGVVSFMVNVPNEKDIKVHAIQRTTDVGKMVIDGSKKAFYRKGNEAYIVSDERYKINPDYDFFLVSKGKKFYLFVSHFTHFVYTAGYDEVQNKHVELGFADLVSDKLITEEVKDQFGTYINSMRVREKNHFIRAINKGQHKSWKTLKEQQEQANKGLPKNRQWKMKFNAKGELIHDGTKEGVMEFVKFLSHTIVKSASDSNVIYDVSGWTPSSN</sequence>
<proteinExistence type="predicted"/>
<reference evidence="1 2" key="1">
    <citation type="journal article" date="2024" name="ISME J.">
        <title>Tailless and filamentous prophages are predominant in marine Vibrio.</title>
        <authorList>
            <person name="Steensen K."/>
            <person name="Seneca J."/>
            <person name="Bartlau N."/>
            <person name="Yu X.A."/>
            <person name="Hussain F.A."/>
            <person name="Polz M.F."/>
        </authorList>
    </citation>
    <scope>NUCLEOTIDE SEQUENCE [LARGE SCALE GENOMIC DNA]</scope>
    <source>
        <strain evidence="1 2">10N.222.51.A1</strain>
    </source>
</reference>
<evidence type="ECO:0008006" key="3">
    <source>
        <dbReference type="Google" id="ProtNLM"/>
    </source>
</evidence>
<dbReference type="EMBL" id="JBFRUW010000063">
    <property type="protein sequence ID" value="MFA0570040.1"/>
    <property type="molecule type" value="Genomic_DNA"/>
</dbReference>
<evidence type="ECO:0000313" key="1">
    <source>
        <dbReference type="EMBL" id="MFA0570040.1"/>
    </source>
</evidence>
<dbReference type="Proteomes" id="UP001570417">
    <property type="component" value="Unassembled WGS sequence"/>
</dbReference>